<organism evidence="2 3">
    <name type="scientific">Lepeophtheirus salmonis</name>
    <name type="common">Salmon louse</name>
    <name type="synonym">Caligus salmonis</name>
    <dbReference type="NCBI Taxonomy" id="72036"/>
    <lineage>
        <taxon>Eukaryota</taxon>
        <taxon>Metazoa</taxon>
        <taxon>Ecdysozoa</taxon>
        <taxon>Arthropoda</taxon>
        <taxon>Crustacea</taxon>
        <taxon>Multicrustacea</taxon>
        <taxon>Hexanauplia</taxon>
        <taxon>Copepoda</taxon>
        <taxon>Siphonostomatoida</taxon>
        <taxon>Caligidae</taxon>
        <taxon>Lepeophtheirus</taxon>
    </lineage>
</organism>
<dbReference type="AlphaFoldDB" id="A0A7R8H6B3"/>
<protein>
    <submittedName>
        <fullName evidence="2">(salmon louse) hypothetical protein</fullName>
    </submittedName>
</protein>
<reference evidence="2" key="1">
    <citation type="submission" date="2021-02" db="EMBL/GenBank/DDBJ databases">
        <authorList>
            <person name="Bekaert M."/>
        </authorList>
    </citation>
    <scope>NUCLEOTIDE SEQUENCE</scope>
    <source>
        <strain evidence="2">IoA-00</strain>
    </source>
</reference>
<feature type="compositionally biased region" description="Polar residues" evidence="1">
    <location>
        <begin position="155"/>
        <end position="174"/>
    </location>
</feature>
<feature type="compositionally biased region" description="Polar residues" evidence="1">
    <location>
        <begin position="264"/>
        <end position="274"/>
    </location>
</feature>
<feature type="compositionally biased region" description="Polar residues" evidence="1">
    <location>
        <begin position="190"/>
        <end position="207"/>
    </location>
</feature>
<sequence length="406" mass="44127">MERDIKCSFKERKGLLKKYSLDFFFVSYTYCLVECCYFSKGRREANILCVEDYFDINDEVQTEKSLNSENRGESDEEIGENLEFTEAPVNDKINEGDGVYNVIKPGNVMNTTWTTEGNTVITTTKKDNLTSGSGIIPKTTSRAGNSTLEFKKSSPVENVPSNSENSTSGSEISPSTANVYLKFCSGISPTTANPQTNSDNSTLGSTISLSTESTPSNSNNSTSESGIYPTTTNAQTNYENSTLGSGILPSTTNASSNSENSTSGIPHNSTSGSGISLPFSAPTTNTNYKNGTKGSEIFPMTANITANLENSTSGSKIYYLKGNTTSSSDNSISGSGVLHNSTSGEEIPESVLTALGDEINFTNLTNNLDMKSRLDRFKILQEYYLSDDFMRLKYLANNEYGERTIW</sequence>
<feature type="compositionally biased region" description="Low complexity" evidence="1">
    <location>
        <begin position="250"/>
        <end position="263"/>
    </location>
</feature>
<name>A0A7R8H6B3_LEPSM</name>
<feature type="region of interest" description="Disordered" evidence="1">
    <location>
        <begin position="125"/>
        <end position="174"/>
    </location>
</feature>
<feature type="compositionally biased region" description="Polar residues" evidence="1">
    <location>
        <begin position="228"/>
        <end position="244"/>
    </location>
</feature>
<feature type="compositionally biased region" description="Polar residues" evidence="1">
    <location>
        <begin position="125"/>
        <end position="148"/>
    </location>
</feature>
<evidence type="ECO:0000313" key="3">
    <source>
        <dbReference type="Proteomes" id="UP000675881"/>
    </source>
</evidence>
<gene>
    <name evidence="2" type="ORF">LSAA_7529</name>
</gene>
<evidence type="ECO:0000256" key="1">
    <source>
        <dbReference type="SAM" id="MobiDB-lite"/>
    </source>
</evidence>
<dbReference type="EMBL" id="HG994582">
    <property type="protein sequence ID" value="CAF2898515.1"/>
    <property type="molecule type" value="Genomic_DNA"/>
</dbReference>
<accession>A0A7R8H6B3</accession>
<evidence type="ECO:0000313" key="2">
    <source>
        <dbReference type="EMBL" id="CAF2898515.1"/>
    </source>
</evidence>
<dbReference type="Proteomes" id="UP000675881">
    <property type="component" value="Chromosome 3"/>
</dbReference>
<feature type="region of interest" description="Disordered" evidence="1">
    <location>
        <begin position="190"/>
        <end position="279"/>
    </location>
</feature>
<feature type="compositionally biased region" description="Low complexity" evidence="1">
    <location>
        <begin position="208"/>
        <end position="225"/>
    </location>
</feature>
<keyword evidence="3" id="KW-1185">Reference proteome</keyword>
<proteinExistence type="predicted"/>